<gene>
    <name evidence="2" type="ORF">ALQ65_02712</name>
</gene>
<dbReference type="AlphaFoldDB" id="A0A0P9P0G1"/>
<feature type="compositionally biased region" description="Basic residues" evidence="1">
    <location>
        <begin position="91"/>
        <end position="106"/>
    </location>
</feature>
<name>A0A0P9P0G1_9PSED</name>
<dbReference type="Proteomes" id="UP000271468">
    <property type="component" value="Unassembled WGS sequence"/>
</dbReference>
<feature type="compositionally biased region" description="Polar residues" evidence="1">
    <location>
        <begin position="127"/>
        <end position="137"/>
    </location>
</feature>
<reference evidence="2 3" key="1">
    <citation type="submission" date="2018-08" db="EMBL/GenBank/DDBJ databases">
        <title>Recombination of ecologically and evolutionarily significant loci maintains genetic cohesion in the Pseudomonas syringae species complex.</title>
        <authorList>
            <person name="Dillon M."/>
            <person name="Thakur S."/>
            <person name="Almeida R.N.D."/>
            <person name="Weir B.S."/>
            <person name="Guttman D.S."/>
        </authorList>
    </citation>
    <scope>NUCLEOTIDE SEQUENCE [LARGE SCALE GENOMIC DNA]</scope>
    <source>
        <strain evidence="2 3">ICMP 12341</strain>
    </source>
</reference>
<protein>
    <submittedName>
        <fullName evidence="2">Uncharacterized protein</fullName>
    </submittedName>
</protein>
<evidence type="ECO:0000313" key="2">
    <source>
        <dbReference type="EMBL" id="RMN09849.1"/>
    </source>
</evidence>
<evidence type="ECO:0000313" key="3">
    <source>
        <dbReference type="Proteomes" id="UP000271468"/>
    </source>
</evidence>
<sequence length="206" mass="22381">MRTAGWRCAWRRGASGWACNWRHRSGHTGLPGSRPVPARSTTGRVWVRMPMPGHIGRASLACGSIAGGKPAKTRGCLAISARCQPTSSRSKPTRRWSRYSGRRGEKRKSCSASTPCSRPWPDPESQAIKSPITTSGQGWPGRPIIRRVPTGMTTMSAIAVAHPQISCIASLLWRSVPTLDLLLLFVAVPENIFSLRAVMVHFSGVS</sequence>
<dbReference type="EMBL" id="RBOV01000272">
    <property type="protein sequence ID" value="RMN09849.1"/>
    <property type="molecule type" value="Genomic_DNA"/>
</dbReference>
<proteinExistence type="predicted"/>
<feature type="region of interest" description="Disordered" evidence="1">
    <location>
        <begin position="82"/>
        <end position="142"/>
    </location>
</feature>
<evidence type="ECO:0000256" key="1">
    <source>
        <dbReference type="SAM" id="MobiDB-lite"/>
    </source>
</evidence>
<organism evidence="2 3">
    <name type="scientific">Pseudomonas syringae pv. coriandricola</name>
    <dbReference type="NCBI Taxonomy" id="264453"/>
    <lineage>
        <taxon>Bacteria</taxon>
        <taxon>Pseudomonadati</taxon>
        <taxon>Pseudomonadota</taxon>
        <taxon>Gammaproteobacteria</taxon>
        <taxon>Pseudomonadales</taxon>
        <taxon>Pseudomonadaceae</taxon>
        <taxon>Pseudomonas</taxon>
    </lineage>
</organism>
<comment type="caution">
    <text evidence="2">The sequence shown here is derived from an EMBL/GenBank/DDBJ whole genome shotgun (WGS) entry which is preliminary data.</text>
</comment>
<accession>A0A0P9P0G1</accession>